<dbReference type="HOGENOM" id="CLU_079190_1_0_6"/>
<evidence type="ECO:0000313" key="1">
    <source>
        <dbReference type="EMBL" id="ABI56864.1"/>
    </source>
</evidence>
<dbReference type="PANTHER" id="PTHR35276">
    <property type="entry name" value="S-ADENOSYL-L-METHIONINE-DEPENDENT METHYLTRANSFERASES SUPERFAMILY PROTEIN"/>
    <property type="match status" value="1"/>
</dbReference>
<dbReference type="InterPro" id="IPR010719">
    <property type="entry name" value="MnmM_MeTrfase"/>
</dbReference>
<dbReference type="PANTHER" id="PTHR35276:SF1">
    <property type="entry name" value="TRNA (MNM(5)S(2)U34)-METHYLTRANSFERASE, CHLOROPLASTIC"/>
    <property type="match status" value="1"/>
</dbReference>
<dbReference type="KEGG" id="aeh:Mlg_1515"/>
<keyword evidence="1" id="KW-0808">Transferase</keyword>
<keyword evidence="2" id="KW-1185">Reference proteome</keyword>
<keyword evidence="1" id="KW-0489">Methyltransferase</keyword>
<dbReference type="eggNOG" id="COG2226">
    <property type="taxonomic scope" value="Bacteria"/>
</dbReference>
<name>Q0A8H3_ALKEH</name>
<dbReference type="OrthoDB" id="9792989at2"/>
<dbReference type="RefSeq" id="WP_011629259.1">
    <property type="nucleotide sequence ID" value="NC_008340.1"/>
</dbReference>
<accession>Q0A8H3</accession>
<dbReference type="CDD" id="cd02440">
    <property type="entry name" value="AdoMet_MTases"/>
    <property type="match status" value="1"/>
</dbReference>
<dbReference type="EMBL" id="CP000453">
    <property type="protein sequence ID" value="ABI56864.1"/>
    <property type="molecule type" value="Genomic_DNA"/>
</dbReference>
<dbReference type="SUPFAM" id="SSF53335">
    <property type="entry name" value="S-adenosyl-L-methionine-dependent methyltransferases"/>
    <property type="match status" value="1"/>
</dbReference>
<protein>
    <submittedName>
        <fullName evidence="1">Putative rRNA methylase</fullName>
    </submittedName>
</protein>
<dbReference type="GO" id="GO:0008168">
    <property type="term" value="F:methyltransferase activity"/>
    <property type="evidence" value="ECO:0007669"/>
    <property type="project" value="UniProtKB-KW"/>
</dbReference>
<dbReference type="GO" id="GO:0032259">
    <property type="term" value="P:methylation"/>
    <property type="evidence" value="ECO:0007669"/>
    <property type="project" value="UniProtKB-KW"/>
</dbReference>
<dbReference type="InterPro" id="IPR029063">
    <property type="entry name" value="SAM-dependent_MTases_sf"/>
</dbReference>
<dbReference type="AlphaFoldDB" id="Q0A8H3"/>
<evidence type="ECO:0000313" key="2">
    <source>
        <dbReference type="Proteomes" id="UP000001962"/>
    </source>
</evidence>
<dbReference type="Gene3D" id="3.40.50.150">
    <property type="entry name" value="Vaccinia Virus protein VP39"/>
    <property type="match status" value="1"/>
</dbReference>
<reference evidence="2" key="1">
    <citation type="submission" date="2006-08" db="EMBL/GenBank/DDBJ databases">
        <title>Complete sequence of Alkalilimnicola ehrilichei MLHE-1.</title>
        <authorList>
            <person name="Copeland A."/>
            <person name="Lucas S."/>
            <person name="Lapidus A."/>
            <person name="Barry K."/>
            <person name="Detter J.C."/>
            <person name="Glavina del Rio T."/>
            <person name="Hammon N."/>
            <person name="Israni S."/>
            <person name="Dalin E."/>
            <person name="Tice H."/>
            <person name="Pitluck S."/>
            <person name="Sims D."/>
            <person name="Brettin T."/>
            <person name="Bruce D."/>
            <person name="Han C."/>
            <person name="Tapia R."/>
            <person name="Gilna P."/>
            <person name="Schmutz J."/>
            <person name="Larimer F."/>
            <person name="Land M."/>
            <person name="Hauser L."/>
            <person name="Kyrpides N."/>
            <person name="Mikhailova N."/>
            <person name="Oremland R.S."/>
            <person name="Hoeft S.E."/>
            <person name="Switzer-Blum J."/>
            <person name="Kulp T."/>
            <person name="King G."/>
            <person name="Tabita R."/>
            <person name="Witte B."/>
            <person name="Santini J.M."/>
            <person name="Basu P."/>
            <person name="Hollibaugh J.T."/>
            <person name="Xie G."/>
            <person name="Stolz J.F."/>
            <person name="Richardson P."/>
        </authorList>
    </citation>
    <scope>NUCLEOTIDE SEQUENCE [LARGE SCALE GENOMIC DNA]</scope>
    <source>
        <strain evidence="2">ATCC BAA-1101 / DSM 17681 / MLHE-1</strain>
    </source>
</reference>
<dbReference type="Pfam" id="PF06962">
    <property type="entry name" value="rRNA_methylase"/>
    <property type="match status" value="1"/>
</dbReference>
<proteinExistence type="predicted"/>
<dbReference type="Proteomes" id="UP000001962">
    <property type="component" value="Chromosome"/>
</dbReference>
<sequence>MAHRRLTALAHARLAARLRAGDRAVDATAGNGHDTVFLADQVGASGHVWAFDIQPTALAATRQRLRARGLASRATLVAAGHETLAEHLPPQVQGGLAAVMFNLGYLPGGDRALVTRPETTRAALSAAWRALAPGGVISLMIYRGHPGGEQEYQALRDWCSGLGVTPEVPGGPPASDRAPIWWVLQRPRPCPPRP</sequence>
<organism evidence="1 2">
    <name type="scientific">Alkalilimnicola ehrlichii (strain ATCC BAA-1101 / DSM 17681 / MLHE-1)</name>
    <dbReference type="NCBI Taxonomy" id="187272"/>
    <lineage>
        <taxon>Bacteria</taxon>
        <taxon>Pseudomonadati</taxon>
        <taxon>Pseudomonadota</taxon>
        <taxon>Gammaproteobacteria</taxon>
        <taxon>Chromatiales</taxon>
        <taxon>Ectothiorhodospiraceae</taxon>
        <taxon>Alkalilimnicola</taxon>
    </lineage>
</organism>
<gene>
    <name evidence="1" type="ordered locus">Mlg_1515</name>
</gene>